<dbReference type="InterPro" id="IPR003016">
    <property type="entry name" value="2-oxoA_DH_lipoyl-BS"/>
</dbReference>
<feature type="domain" description="Lipoyl-binding" evidence="8">
    <location>
        <begin position="1"/>
        <end position="76"/>
    </location>
</feature>
<evidence type="ECO:0000256" key="4">
    <source>
        <dbReference type="ARBA" id="ARBA00022823"/>
    </source>
</evidence>
<dbReference type="EMBL" id="BAABLO010000010">
    <property type="protein sequence ID" value="GAA4723515.1"/>
    <property type="molecule type" value="Genomic_DNA"/>
</dbReference>
<evidence type="ECO:0000256" key="3">
    <source>
        <dbReference type="ARBA" id="ARBA00022679"/>
    </source>
</evidence>
<evidence type="ECO:0000256" key="7">
    <source>
        <dbReference type="SAM" id="MobiDB-lite"/>
    </source>
</evidence>
<evidence type="ECO:0000259" key="8">
    <source>
        <dbReference type="PROSITE" id="PS50968"/>
    </source>
</evidence>
<name>A0ABP8Y9N5_9MICO</name>
<dbReference type="InterPro" id="IPR023213">
    <property type="entry name" value="CAT-like_dom_sf"/>
</dbReference>
<keyword evidence="3 6" id="KW-0808">Transferase</keyword>
<dbReference type="PROSITE" id="PS50968">
    <property type="entry name" value="BIOTINYL_LIPOYL"/>
    <property type="match status" value="1"/>
</dbReference>
<dbReference type="Gene3D" id="2.40.50.100">
    <property type="match status" value="1"/>
</dbReference>
<feature type="region of interest" description="Disordered" evidence="7">
    <location>
        <begin position="154"/>
        <end position="179"/>
    </location>
</feature>
<gene>
    <name evidence="10" type="ORF">GCM10025782_21850</name>
</gene>
<evidence type="ECO:0000256" key="1">
    <source>
        <dbReference type="ARBA" id="ARBA00001938"/>
    </source>
</evidence>
<dbReference type="EC" id="2.3.1.-" evidence="6"/>
<comment type="caution">
    <text evidence="10">The sequence shown here is derived from an EMBL/GenBank/DDBJ whole genome shotgun (WGS) entry which is preliminary data.</text>
</comment>
<dbReference type="Pfam" id="PF00364">
    <property type="entry name" value="Biotin_lipoyl"/>
    <property type="match status" value="1"/>
</dbReference>
<keyword evidence="4 6" id="KW-0450">Lipoyl</keyword>
<keyword evidence="5 6" id="KW-0012">Acyltransferase</keyword>
<dbReference type="Gene3D" id="3.30.559.10">
    <property type="entry name" value="Chloramphenicol acetyltransferase-like domain"/>
    <property type="match status" value="1"/>
</dbReference>
<feature type="compositionally biased region" description="Low complexity" evidence="7">
    <location>
        <begin position="236"/>
        <end position="253"/>
    </location>
</feature>
<feature type="domain" description="Peripheral subunit-binding (PSBD)" evidence="9">
    <location>
        <begin position="115"/>
        <end position="152"/>
    </location>
</feature>
<proteinExistence type="inferred from homology"/>
<dbReference type="Gene3D" id="4.10.320.10">
    <property type="entry name" value="E3-binding domain"/>
    <property type="match status" value="2"/>
</dbReference>
<dbReference type="PANTHER" id="PTHR43178">
    <property type="entry name" value="DIHYDROLIPOAMIDE ACETYLTRANSFERASE COMPONENT OF PYRUVATE DEHYDROGENASE COMPLEX"/>
    <property type="match status" value="1"/>
</dbReference>
<evidence type="ECO:0000313" key="10">
    <source>
        <dbReference type="EMBL" id="GAA4723515.1"/>
    </source>
</evidence>
<dbReference type="Proteomes" id="UP001500556">
    <property type="component" value="Unassembled WGS sequence"/>
</dbReference>
<dbReference type="PROSITE" id="PS00189">
    <property type="entry name" value="LIPOYL"/>
    <property type="match status" value="1"/>
</dbReference>
<dbReference type="Pfam" id="PF02817">
    <property type="entry name" value="E3_binding"/>
    <property type="match status" value="2"/>
</dbReference>
<accession>A0ABP8Y9N5</accession>
<dbReference type="InterPro" id="IPR000089">
    <property type="entry name" value="Biotin_lipoyl"/>
</dbReference>
<evidence type="ECO:0000313" key="11">
    <source>
        <dbReference type="Proteomes" id="UP001500556"/>
    </source>
</evidence>
<dbReference type="SUPFAM" id="SSF47005">
    <property type="entry name" value="Peripheral subunit-binding domain of 2-oxo acid dehydrogenase complex"/>
    <property type="match status" value="2"/>
</dbReference>
<organism evidence="10 11">
    <name type="scientific">Pedococcus ginsenosidimutans</name>
    <dbReference type="NCBI Taxonomy" id="490570"/>
    <lineage>
        <taxon>Bacteria</taxon>
        <taxon>Bacillati</taxon>
        <taxon>Actinomycetota</taxon>
        <taxon>Actinomycetes</taxon>
        <taxon>Micrococcales</taxon>
        <taxon>Intrasporangiaceae</taxon>
        <taxon>Pedococcus</taxon>
    </lineage>
</organism>
<dbReference type="InterPro" id="IPR004167">
    <property type="entry name" value="PSBD"/>
</dbReference>
<reference evidence="11" key="1">
    <citation type="journal article" date="2019" name="Int. J. Syst. Evol. Microbiol.">
        <title>The Global Catalogue of Microorganisms (GCM) 10K type strain sequencing project: providing services to taxonomists for standard genome sequencing and annotation.</title>
        <authorList>
            <consortium name="The Broad Institute Genomics Platform"/>
            <consortium name="The Broad Institute Genome Sequencing Center for Infectious Disease"/>
            <person name="Wu L."/>
            <person name="Ma J."/>
        </authorList>
    </citation>
    <scope>NUCLEOTIDE SEQUENCE [LARGE SCALE GENOMIC DNA]</scope>
    <source>
        <strain evidence="11">JCM 18961</strain>
    </source>
</reference>
<dbReference type="InterPro" id="IPR001078">
    <property type="entry name" value="2-oxoacid_DH_actylTfrase"/>
</dbReference>
<dbReference type="SUPFAM" id="SSF52777">
    <property type="entry name" value="CoA-dependent acyltransferases"/>
    <property type="match status" value="1"/>
</dbReference>
<dbReference type="InterPro" id="IPR036625">
    <property type="entry name" value="E3-bd_dom_sf"/>
</dbReference>
<dbReference type="InterPro" id="IPR050743">
    <property type="entry name" value="2-oxoacid_DH_E2_comp"/>
</dbReference>
<evidence type="ECO:0000256" key="5">
    <source>
        <dbReference type="ARBA" id="ARBA00023315"/>
    </source>
</evidence>
<dbReference type="InterPro" id="IPR011053">
    <property type="entry name" value="Single_hybrid_motif"/>
</dbReference>
<feature type="region of interest" description="Disordered" evidence="7">
    <location>
        <begin position="222"/>
        <end position="253"/>
    </location>
</feature>
<evidence type="ECO:0000256" key="6">
    <source>
        <dbReference type="RuleBase" id="RU003423"/>
    </source>
</evidence>
<comment type="cofactor">
    <cofactor evidence="1 6">
        <name>(R)-lipoate</name>
        <dbReference type="ChEBI" id="CHEBI:83088"/>
    </cofactor>
</comment>
<sequence>MAEFRMPSLGADMEQGILLEWLVKPGDAVHRGDIVAVVETPKSAVEVETFDDGTVQQLLVEEGQTVPVGAPLAVIGEAAVPEPVSAVPASAAAPAPATPAPGEAAPVVPLAAAHAPSPVLRHRARELGVDLAHLRGTGPGGSVTRHDVEHAVDQGVPGGGRRAGGHPAAGTGRAGRRRVSPLARRLAAEQGIDLATLTGTGPGGSIRADDVRDAVATRLAGGAYAPSTNGTPGPSANGHPGAPAVAVAPPSEGVPETSARAAVATHDGAAADMRTSIAALMSRSNREVPHYYLSSTIDLHEALRWMRERNRELEVADRLVPAALLLAATARAARQVPELNGHWVDGGFVAATEVRLGLIVSLRGGGLLVPALGAADTLSVVETMAGIRDLTRRARAGRLRASELAEPSITVSNLGEQGVESVHGVIYPPQVALVGFGAVVERPWAVDGLIGVRPLVTATLAGDHRATDGATGSRLLKAIDALLQRPEEL</sequence>
<dbReference type="CDD" id="cd06849">
    <property type="entry name" value="lipoyl_domain"/>
    <property type="match status" value="1"/>
</dbReference>
<evidence type="ECO:0000259" key="9">
    <source>
        <dbReference type="PROSITE" id="PS51826"/>
    </source>
</evidence>
<dbReference type="RefSeq" id="WP_345503259.1">
    <property type="nucleotide sequence ID" value="NZ_BAABLO010000010.1"/>
</dbReference>
<feature type="domain" description="Peripheral subunit-binding (PSBD)" evidence="9">
    <location>
        <begin position="178"/>
        <end position="215"/>
    </location>
</feature>
<protein>
    <recommendedName>
        <fullName evidence="6">Dihydrolipoamide acetyltransferase component of pyruvate dehydrogenase complex</fullName>
        <ecNumber evidence="6">2.3.1.-</ecNumber>
    </recommendedName>
</protein>
<dbReference type="PANTHER" id="PTHR43178:SF5">
    <property type="entry name" value="LIPOAMIDE ACYLTRANSFERASE COMPONENT OF BRANCHED-CHAIN ALPHA-KETO ACID DEHYDROGENASE COMPLEX, MITOCHONDRIAL"/>
    <property type="match status" value="1"/>
</dbReference>
<comment type="similarity">
    <text evidence="2 6">Belongs to the 2-oxoacid dehydrogenase family.</text>
</comment>
<dbReference type="SUPFAM" id="SSF51230">
    <property type="entry name" value="Single hybrid motif"/>
    <property type="match status" value="1"/>
</dbReference>
<dbReference type="Pfam" id="PF00198">
    <property type="entry name" value="2-oxoacid_dh"/>
    <property type="match status" value="1"/>
</dbReference>
<evidence type="ECO:0000256" key="2">
    <source>
        <dbReference type="ARBA" id="ARBA00007317"/>
    </source>
</evidence>
<dbReference type="PROSITE" id="PS51826">
    <property type="entry name" value="PSBD"/>
    <property type="match status" value="2"/>
</dbReference>
<keyword evidence="11" id="KW-1185">Reference proteome</keyword>